<feature type="coiled-coil region" evidence="1">
    <location>
        <begin position="33"/>
        <end position="74"/>
    </location>
</feature>
<evidence type="ECO:0000256" key="1">
    <source>
        <dbReference type="SAM" id="Coils"/>
    </source>
</evidence>
<evidence type="ECO:0000313" key="3">
    <source>
        <dbReference type="Proteomes" id="UP001596398"/>
    </source>
</evidence>
<gene>
    <name evidence="2" type="ORF">ACFQJ4_05110</name>
</gene>
<comment type="caution">
    <text evidence="2">The sequence shown here is derived from an EMBL/GenBank/DDBJ whole genome shotgun (WGS) entry which is preliminary data.</text>
</comment>
<protein>
    <recommendedName>
        <fullName evidence="4">Cell division protein ZapB</fullName>
    </recommendedName>
</protein>
<evidence type="ECO:0000313" key="2">
    <source>
        <dbReference type="EMBL" id="MFC7234697.1"/>
    </source>
</evidence>
<organism evidence="2 3">
    <name type="scientific">Halosegnis marinus</name>
    <dbReference type="NCBI Taxonomy" id="3034023"/>
    <lineage>
        <taxon>Archaea</taxon>
        <taxon>Methanobacteriati</taxon>
        <taxon>Methanobacteriota</taxon>
        <taxon>Stenosarchaea group</taxon>
        <taxon>Halobacteria</taxon>
        <taxon>Halobacteriales</taxon>
        <taxon>Natronomonadaceae</taxon>
        <taxon>Halosegnis</taxon>
    </lineage>
</organism>
<dbReference type="EMBL" id="JBHTAP010000001">
    <property type="protein sequence ID" value="MFC7234697.1"/>
    <property type="molecule type" value="Genomic_DNA"/>
</dbReference>
<proteinExistence type="predicted"/>
<sequence length="74" mass="8318">MSTAEVDVEEVAEKVEAVETTARKAHGVLVEQIAEARAENLTLRDEVRDLRVEIARAQARLDDCERLVEELAEE</sequence>
<dbReference type="RefSeq" id="WP_276235713.1">
    <property type="nucleotide sequence ID" value="NZ_CP119802.1"/>
</dbReference>
<dbReference type="AlphaFoldDB" id="A0ABD5ZMW9"/>
<keyword evidence="1" id="KW-0175">Coiled coil</keyword>
<name>A0ABD5ZMW9_9EURY</name>
<accession>A0ABD5ZMW9</accession>
<keyword evidence="3" id="KW-1185">Reference proteome</keyword>
<dbReference type="GeneID" id="79266365"/>
<evidence type="ECO:0008006" key="4">
    <source>
        <dbReference type="Google" id="ProtNLM"/>
    </source>
</evidence>
<dbReference type="Proteomes" id="UP001596398">
    <property type="component" value="Unassembled WGS sequence"/>
</dbReference>
<reference evidence="2 3" key="1">
    <citation type="journal article" date="2019" name="Int. J. Syst. Evol. Microbiol.">
        <title>The Global Catalogue of Microorganisms (GCM) 10K type strain sequencing project: providing services to taxonomists for standard genome sequencing and annotation.</title>
        <authorList>
            <consortium name="The Broad Institute Genomics Platform"/>
            <consortium name="The Broad Institute Genome Sequencing Center for Infectious Disease"/>
            <person name="Wu L."/>
            <person name="Ma J."/>
        </authorList>
    </citation>
    <scope>NUCLEOTIDE SEQUENCE [LARGE SCALE GENOMIC DNA]</scope>
    <source>
        <strain evidence="2 3">DT85</strain>
    </source>
</reference>